<comment type="caution">
    <text evidence="1">The sequence shown here is derived from an EMBL/GenBank/DDBJ whole genome shotgun (WGS) entry which is preliminary data.</text>
</comment>
<name>A0A9X1JNG5_9FLAO</name>
<accession>A0A9X1JNG5</accession>
<dbReference type="Proteomes" id="UP001138894">
    <property type="component" value="Unassembled WGS sequence"/>
</dbReference>
<evidence type="ECO:0000313" key="1">
    <source>
        <dbReference type="EMBL" id="MBV7267624.1"/>
    </source>
</evidence>
<proteinExistence type="predicted"/>
<evidence type="ECO:0000313" key="2">
    <source>
        <dbReference type="Proteomes" id="UP001138894"/>
    </source>
</evidence>
<sequence>MHQSIKIIITLFISARLFATEVSPPEAKPPIIFTKAEIVNASTTRIPFKVVDQLIIVEVELLNQEGNFIIDTGSESLILNGNHFKPTRKYRDDGKNKSGVHREIESIKEKYLDSLSFNRLSLKKLNADVIDLSHIEKAKKIRLLGIIGYSILKDFEVFIDMHLNQLTLTRIDKNGNKLSDKVYAETINDSIDFELKKHTIILEAFVGNKKVKFGLDTAAEYNQLNKKVDSEILDYFYPSKELKLTGASGKRKKVLAGKLYRVKLNDSIYFGPMKTVLTNLRKMNNAFGTNLDGILGFEFFAQKRTIINYKKKKLYFIKSPIIKP</sequence>
<dbReference type="AlphaFoldDB" id="A0A9X1JNG5"/>
<evidence type="ECO:0008006" key="3">
    <source>
        <dbReference type="Google" id="ProtNLM"/>
    </source>
</evidence>
<reference evidence="1" key="1">
    <citation type="submission" date="2021-04" db="EMBL/GenBank/DDBJ databases">
        <authorList>
            <person name="Pira H."/>
            <person name="Risdian C."/>
            <person name="Wink J."/>
        </authorList>
    </citation>
    <scope>NUCLEOTIDE SEQUENCE</scope>
    <source>
        <strain evidence="1">WHY3</strain>
    </source>
</reference>
<keyword evidence="2" id="KW-1185">Reference proteome</keyword>
<gene>
    <name evidence="1" type="ORF">KCG49_00290</name>
</gene>
<dbReference type="EMBL" id="JAGSPD010000001">
    <property type="protein sequence ID" value="MBV7267624.1"/>
    <property type="molecule type" value="Genomic_DNA"/>
</dbReference>
<organism evidence="1 2">
    <name type="scientific">Winogradskyella luteola</name>
    <dbReference type="NCBI Taxonomy" id="2828330"/>
    <lineage>
        <taxon>Bacteria</taxon>
        <taxon>Pseudomonadati</taxon>
        <taxon>Bacteroidota</taxon>
        <taxon>Flavobacteriia</taxon>
        <taxon>Flavobacteriales</taxon>
        <taxon>Flavobacteriaceae</taxon>
        <taxon>Winogradskyella</taxon>
    </lineage>
</organism>
<dbReference type="RefSeq" id="WP_218544183.1">
    <property type="nucleotide sequence ID" value="NZ_JAGSPD010000001.1"/>
</dbReference>
<protein>
    <recommendedName>
        <fullName evidence="3">Aspartyl protease</fullName>
    </recommendedName>
</protein>